<accession>A0A6I6CCW7</accession>
<name>A0A6I6CCW7_9MOLU</name>
<protein>
    <recommendedName>
        <fullName evidence="4">Lipoprotein</fullName>
    </recommendedName>
</protein>
<dbReference type="KEGG" id="stab:STABA_v1c06210"/>
<reference evidence="2 3" key="1">
    <citation type="submission" date="2019-11" db="EMBL/GenBank/DDBJ databases">
        <title>Complete genome sequence of Spiroplasma tabanidicola TAUS-1 (DSM 22603).</title>
        <authorList>
            <person name="Huang C.-T."/>
            <person name="Lin Y.-C."/>
            <person name="Kuo C.-H."/>
        </authorList>
    </citation>
    <scope>NUCLEOTIDE SEQUENCE [LARGE SCALE GENOMIC DNA]</scope>
    <source>
        <strain evidence="2 3">TAUS-1</strain>
    </source>
</reference>
<dbReference type="GO" id="GO:0016020">
    <property type="term" value="C:membrane"/>
    <property type="evidence" value="ECO:0007669"/>
    <property type="project" value="InterPro"/>
</dbReference>
<dbReference type="EMBL" id="CP046276">
    <property type="protein sequence ID" value="QGS51982.1"/>
    <property type="molecule type" value="Genomic_DNA"/>
</dbReference>
<dbReference type="Proteomes" id="UP000424468">
    <property type="component" value="Chromosome"/>
</dbReference>
<dbReference type="InterPro" id="IPR007880">
    <property type="entry name" value="Spiralin"/>
</dbReference>
<dbReference type="AlphaFoldDB" id="A0A6I6CCW7"/>
<evidence type="ECO:0000313" key="2">
    <source>
        <dbReference type="EMBL" id="QGS51982.1"/>
    </source>
</evidence>
<dbReference type="OrthoDB" id="9819300at2"/>
<keyword evidence="3" id="KW-1185">Reference proteome</keyword>
<feature type="signal peptide" evidence="1">
    <location>
        <begin position="1"/>
        <end position="22"/>
    </location>
</feature>
<gene>
    <name evidence="2" type="ORF">STABA_v1c06210</name>
</gene>
<proteinExistence type="predicted"/>
<sequence>MKKLLLFINSIGISLLSVSSLAACFTNSKNQNESQKKWDIDKTILQTIKQGLKRQEIEELIIKSLNDAVWLFNKYFVDINKDFRIQFFNSDDLNKEIMYTDLDVIYGQTTIIVKANESSKFLTNQKSINIDKMDISKFNNMNTEAGYKIDFYLKKIKEIIELENEKIKIDLNVDYKINYPENDSKSIKIGQKIYVNAVDSSKVLQGSFKWDVIAYDPLRSDSVFKTKNDSNFNFTLEYEPKNSDEFFKSLEDSLEKIFFKDFVFKNKIDFIYRYEDKDWDFEEGYKIITGVFVLFQKDSDYIKYTEEEIKLPLTYSE</sequence>
<dbReference type="Pfam" id="PF05215">
    <property type="entry name" value="Spiralin"/>
    <property type="match status" value="2"/>
</dbReference>
<evidence type="ECO:0008006" key="4">
    <source>
        <dbReference type="Google" id="ProtNLM"/>
    </source>
</evidence>
<evidence type="ECO:0000256" key="1">
    <source>
        <dbReference type="SAM" id="SignalP"/>
    </source>
</evidence>
<organism evidence="2 3">
    <name type="scientific">Spiroplasma tabanidicola</name>
    <dbReference type="NCBI Taxonomy" id="324079"/>
    <lineage>
        <taxon>Bacteria</taxon>
        <taxon>Bacillati</taxon>
        <taxon>Mycoplasmatota</taxon>
        <taxon>Mollicutes</taxon>
        <taxon>Entomoplasmatales</taxon>
        <taxon>Spiroplasmataceae</taxon>
        <taxon>Spiroplasma</taxon>
    </lineage>
</organism>
<dbReference type="PROSITE" id="PS51257">
    <property type="entry name" value="PROKAR_LIPOPROTEIN"/>
    <property type="match status" value="1"/>
</dbReference>
<dbReference type="RefSeq" id="WP_156006486.1">
    <property type="nucleotide sequence ID" value="NZ_CP046276.1"/>
</dbReference>
<keyword evidence="1" id="KW-0732">Signal</keyword>
<evidence type="ECO:0000313" key="3">
    <source>
        <dbReference type="Proteomes" id="UP000424468"/>
    </source>
</evidence>
<feature type="chain" id="PRO_5026125816" description="Lipoprotein" evidence="1">
    <location>
        <begin position="23"/>
        <end position="317"/>
    </location>
</feature>